<dbReference type="SMART" id="SM00636">
    <property type="entry name" value="Glyco_18"/>
    <property type="match status" value="1"/>
</dbReference>
<keyword evidence="1" id="KW-0472">Membrane</keyword>
<dbReference type="GO" id="GO:0005975">
    <property type="term" value="P:carbohydrate metabolic process"/>
    <property type="evidence" value="ECO:0007669"/>
    <property type="project" value="InterPro"/>
</dbReference>
<dbReference type="InterPro" id="IPR011583">
    <property type="entry name" value="Chitinase_II/V-like_cat"/>
</dbReference>
<evidence type="ECO:0000256" key="1">
    <source>
        <dbReference type="SAM" id="Phobius"/>
    </source>
</evidence>
<dbReference type="PANTHER" id="PTHR11177">
    <property type="entry name" value="CHITINASE"/>
    <property type="match status" value="1"/>
</dbReference>
<dbReference type="Gene3D" id="3.10.50.10">
    <property type="match status" value="1"/>
</dbReference>
<comment type="caution">
    <text evidence="3">The sequence shown here is derived from an EMBL/GenBank/DDBJ whole genome shotgun (WGS) entry which is preliminary data.</text>
</comment>
<keyword evidence="1" id="KW-1133">Transmembrane helix</keyword>
<gene>
    <name evidence="3" type="ORF">ElyMa_005683900</name>
</gene>
<dbReference type="EMBL" id="BMAT01011374">
    <property type="protein sequence ID" value="GFR71612.1"/>
    <property type="molecule type" value="Genomic_DNA"/>
</dbReference>
<dbReference type="Gene3D" id="3.20.20.80">
    <property type="entry name" value="Glycosidases"/>
    <property type="match status" value="1"/>
</dbReference>
<dbReference type="AlphaFoldDB" id="A0AAV4FEB2"/>
<protein>
    <submittedName>
        <fullName evidence="3">Chitinase-3-like protein 1</fullName>
    </submittedName>
</protein>
<proteinExistence type="predicted"/>
<keyword evidence="1" id="KW-0812">Transmembrane</keyword>
<feature type="domain" description="GH18" evidence="2">
    <location>
        <begin position="1"/>
        <end position="367"/>
    </location>
</feature>
<dbReference type="Proteomes" id="UP000762676">
    <property type="component" value="Unassembled WGS sequence"/>
</dbReference>
<dbReference type="InterPro" id="IPR001223">
    <property type="entry name" value="Glyco_hydro18_cat"/>
</dbReference>
<dbReference type="GO" id="GO:0006032">
    <property type="term" value="P:chitin catabolic process"/>
    <property type="evidence" value="ECO:0007669"/>
    <property type="project" value="TreeGrafter"/>
</dbReference>
<name>A0AAV4FEB2_9GAST</name>
<dbReference type="PROSITE" id="PS51910">
    <property type="entry name" value="GH18_2"/>
    <property type="match status" value="1"/>
</dbReference>
<evidence type="ECO:0000313" key="4">
    <source>
        <dbReference type="Proteomes" id="UP000762676"/>
    </source>
</evidence>
<organism evidence="3 4">
    <name type="scientific">Elysia marginata</name>
    <dbReference type="NCBI Taxonomy" id="1093978"/>
    <lineage>
        <taxon>Eukaryota</taxon>
        <taxon>Metazoa</taxon>
        <taxon>Spiralia</taxon>
        <taxon>Lophotrochozoa</taxon>
        <taxon>Mollusca</taxon>
        <taxon>Gastropoda</taxon>
        <taxon>Heterobranchia</taxon>
        <taxon>Euthyneura</taxon>
        <taxon>Panpulmonata</taxon>
        <taxon>Sacoglossa</taxon>
        <taxon>Placobranchoidea</taxon>
        <taxon>Plakobranchidae</taxon>
        <taxon>Elysia</taxon>
    </lineage>
</organism>
<dbReference type="GO" id="GO:0008061">
    <property type="term" value="F:chitin binding"/>
    <property type="evidence" value="ECO:0007669"/>
    <property type="project" value="InterPro"/>
</dbReference>
<dbReference type="GO" id="GO:0005576">
    <property type="term" value="C:extracellular region"/>
    <property type="evidence" value="ECO:0007669"/>
    <property type="project" value="TreeGrafter"/>
</dbReference>
<feature type="transmembrane region" description="Helical" evidence="1">
    <location>
        <begin position="380"/>
        <end position="404"/>
    </location>
</feature>
<reference evidence="3 4" key="1">
    <citation type="journal article" date="2021" name="Elife">
        <title>Chloroplast acquisition without the gene transfer in kleptoplastic sea slugs, Plakobranchus ocellatus.</title>
        <authorList>
            <person name="Maeda T."/>
            <person name="Takahashi S."/>
            <person name="Yoshida T."/>
            <person name="Shimamura S."/>
            <person name="Takaki Y."/>
            <person name="Nagai Y."/>
            <person name="Toyoda A."/>
            <person name="Suzuki Y."/>
            <person name="Arimoto A."/>
            <person name="Ishii H."/>
            <person name="Satoh N."/>
            <person name="Nishiyama T."/>
            <person name="Hasebe M."/>
            <person name="Maruyama T."/>
            <person name="Minagawa J."/>
            <person name="Obokata J."/>
            <person name="Shigenobu S."/>
        </authorList>
    </citation>
    <scope>NUCLEOTIDE SEQUENCE [LARGE SCALE GENOMIC DNA]</scope>
</reference>
<keyword evidence="4" id="KW-1185">Reference proteome</keyword>
<dbReference type="Pfam" id="PF00704">
    <property type="entry name" value="Glyco_hydro_18"/>
    <property type="match status" value="1"/>
</dbReference>
<dbReference type="SUPFAM" id="SSF51445">
    <property type="entry name" value="(Trans)glycosidases"/>
    <property type="match status" value="1"/>
</dbReference>
<dbReference type="SUPFAM" id="SSF54556">
    <property type="entry name" value="Chitinase insertion domain"/>
    <property type="match status" value="1"/>
</dbReference>
<evidence type="ECO:0000313" key="3">
    <source>
        <dbReference type="EMBL" id="GFR71612.1"/>
    </source>
</evidence>
<dbReference type="InterPro" id="IPR029070">
    <property type="entry name" value="Chitinase_insertion_sf"/>
</dbReference>
<dbReference type="GO" id="GO:0004568">
    <property type="term" value="F:chitinase activity"/>
    <property type="evidence" value="ECO:0007669"/>
    <property type="project" value="TreeGrafter"/>
</dbReference>
<sequence length="424" mass="48027">MDVESLVRPDGGAFRVGLIDPSLCTDIIFGFVNISVDKLILQNVNQQSELAQNELLELKKDRPDLRIILAVGGEEVGDVPFERISTTLSGLSTFAKNVASQLRERGFQGLEVAWVTQFERHRNRITAICKALSEAFIRESEESGQERLLLSLVSLPYGVTPRPTYDPGKLNDYTDRITVLAFNYGILTSPELIHNSPLYPDKLSSSINSQNTSMQWWTLYGFPRKKLILGLPTFGSTVVISTSVTKNTSDSYINRNTGKVGLPGPYTKTSGFLSFYEICDIVQTTGWRQTWRPLWEAPVAFGRRGNKQEWISFENPQSFRKKAQFVKDKEYGGIMVWSLDMDDFNGRFCHDSPYPLLRAAALVLTNNTESHPVTDSSHSVLFATVLSAMWLFLIIDISIVYFLGYKKLRQEQIRISKRFSFQIF</sequence>
<dbReference type="InterPro" id="IPR017853">
    <property type="entry name" value="GH"/>
</dbReference>
<evidence type="ECO:0000259" key="2">
    <source>
        <dbReference type="PROSITE" id="PS51910"/>
    </source>
</evidence>
<dbReference type="PANTHER" id="PTHR11177:SF317">
    <property type="entry name" value="CHITINASE 12-RELATED"/>
    <property type="match status" value="1"/>
</dbReference>
<dbReference type="InterPro" id="IPR050314">
    <property type="entry name" value="Glycosyl_Hydrlase_18"/>
</dbReference>
<accession>A0AAV4FEB2</accession>